<dbReference type="Ensembl" id="ENSGWIT00000000505.1">
    <property type="protein sequence ID" value="ENSGWIP00000000453.1"/>
    <property type="gene ID" value="ENSGWIG00000000309.1"/>
</dbReference>
<organism evidence="6 7">
    <name type="scientific">Gouania willdenowi</name>
    <name type="common">Blunt-snouted clingfish</name>
    <name type="synonym">Lepadogaster willdenowi</name>
    <dbReference type="NCBI Taxonomy" id="441366"/>
    <lineage>
        <taxon>Eukaryota</taxon>
        <taxon>Metazoa</taxon>
        <taxon>Chordata</taxon>
        <taxon>Craniata</taxon>
        <taxon>Vertebrata</taxon>
        <taxon>Euteleostomi</taxon>
        <taxon>Actinopterygii</taxon>
        <taxon>Neopterygii</taxon>
        <taxon>Teleostei</taxon>
        <taxon>Neoteleostei</taxon>
        <taxon>Acanthomorphata</taxon>
        <taxon>Ovalentaria</taxon>
        <taxon>Blenniimorphae</taxon>
        <taxon>Blenniiformes</taxon>
        <taxon>Gobiesocoidei</taxon>
        <taxon>Gobiesocidae</taxon>
        <taxon>Gobiesocinae</taxon>
        <taxon>Gouania</taxon>
    </lineage>
</organism>
<evidence type="ECO:0000313" key="6">
    <source>
        <dbReference type="Ensembl" id="ENSGWIP00000000453.1"/>
    </source>
</evidence>
<dbReference type="InterPro" id="IPR009069">
    <property type="entry name" value="Cys_alpha_HP_mot_SF"/>
</dbReference>
<keyword evidence="3" id="KW-0496">Mitochondrion</keyword>
<dbReference type="PANTHER" id="PTHR15590">
    <property type="entry name" value="CX9C MOTIF-CONTAINING PROTEIN 4"/>
    <property type="match status" value="1"/>
</dbReference>
<proteinExistence type="inferred from homology"/>
<evidence type="ECO:0000256" key="4">
    <source>
        <dbReference type="ARBA" id="ARBA00023157"/>
    </source>
</evidence>
<dbReference type="InterPro" id="IPR027179">
    <property type="entry name" value="CMC4"/>
</dbReference>
<dbReference type="GeneID" id="114468793"/>
<comment type="subcellular location">
    <subcellularLocation>
        <location evidence="1">Mitochondrion</location>
    </subcellularLocation>
</comment>
<reference evidence="6" key="1">
    <citation type="submission" date="2020-06" db="EMBL/GenBank/DDBJ databases">
        <authorList>
            <consortium name="Wellcome Sanger Institute Data Sharing"/>
        </authorList>
    </citation>
    <scope>NUCLEOTIDE SEQUENCE [LARGE SCALE GENOMIC DNA]</scope>
</reference>
<accession>A0A8C5D2J5</accession>
<evidence type="ECO:0000256" key="5">
    <source>
        <dbReference type="PIRSR" id="PIRSR627179-50"/>
    </source>
</evidence>
<dbReference type="SUPFAM" id="SSF47072">
    <property type="entry name" value="Cysteine alpha-hairpin motif"/>
    <property type="match status" value="1"/>
</dbReference>
<name>A0A8C5D2J5_GOUWI</name>
<dbReference type="Gene3D" id="1.10.287.1130">
    <property type="entry name" value="CytochromE C oxidase copper chaperone"/>
    <property type="match status" value="1"/>
</dbReference>
<dbReference type="CTD" id="100272147"/>
<dbReference type="PROSITE" id="PS51808">
    <property type="entry name" value="CHCH"/>
    <property type="match status" value="1"/>
</dbReference>
<evidence type="ECO:0000256" key="1">
    <source>
        <dbReference type="ARBA" id="ARBA00004173"/>
    </source>
</evidence>
<reference evidence="6" key="3">
    <citation type="submission" date="2025-09" db="UniProtKB">
        <authorList>
            <consortium name="Ensembl"/>
        </authorList>
    </citation>
    <scope>IDENTIFICATION</scope>
</reference>
<evidence type="ECO:0000256" key="2">
    <source>
        <dbReference type="ARBA" id="ARBA00009858"/>
    </source>
</evidence>
<protein>
    <recommendedName>
        <fullName evidence="8">Cx9C motif-containing protein 4</fullName>
    </recommendedName>
</protein>
<feature type="disulfide bond" evidence="5">
    <location>
        <begin position="17"/>
        <end position="28"/>
    </location>
</feature>
<dbReference type="GO" id="GO:0005758">
    <property type="term" value="C:mitochondrial intermembrane space"/>
    <property type="evidence" value="ECO:0007669"/>
    <property type="project" value="TreeGrafter"/>
</dbReference>
<evidence type="ECO:0000313" key="7">
    <source>
        <dbReference type="Proteomes" id="UP000694680"/>
    </source>
</evidence>
<dbReference type="Proteomes" id="UP000694680">
    <property type="component" value="Chromosome 8"/>
</dbReference>
<dbReference type="OrthoDB" id="13601at2759"/>
<dbReference type="PANTHER" id="PTHR15590:SF0">
    <property type="entry name" value="CX9C MOTIF-CONTAINING PROTEIN 4"/>
    <property type="match status" value="1"/>
</dbReference>
<sequence length="64" mass="7310">MPQKDPCQKQACAIQTCLQANKYMENLCEDVIRDMRRCCQTHARQSICCSGFKELKPAESNVNT</sequence>
<dbReference type="RefSeq" id="XP_028311675.1">
    <property type="nucleotide sequence ID" value="XM_028455874.1"/>
</dbReference>
<dbReference type="AlphaFoldDB" id="A0A8C5D2J5"/>
<keyword evidence="4 5" id="KW-1015">Disulfide bond</keyword>
<feature type="disulfide bond" evidence="5">
    <location>
        <begin position="7"/>
        <end position="38"/>
    </location>
</feature>
<comment type="similarity">
    <text evidence="2">Belongs to the CMC4 family.</text>
</comment>
<gene>
    <name evidence="6" type="primary">cmc4</name>
</gene>
<evidence type="ECO:0008006" key="8">
    <source>
        <dbReference type="Google" id="ProtNLM"/>
    </source>
</evidence>
<feature type="disulfide bond" evidence="5">
    <location>
        <begin position="39"/>
        <end position="49"/>
    </location>
</feature>
<dbReference type="Pfam" id="PF08991">
    <property type="entry name" value="CMC4"/>
    <property type="match status" value="1"/>
</dbReference>
<keyword evidence="7" id="KW-1185">Reference proteome</keyword>
<reference evidence="6" key="2">
    <citation type="submission" date="2025-08" db="UniProtKB">
        <authorList>
            <consortium name="Ensembl"/>
        </authorList>
    </citation>
    <scope>IDENTIFICATION</scope>
</reference>
<evidence type="ECO:0000256" key="3">
    <source>
        <dbReference type="ARBA" id="ARBA00023128"/>
    </source>
</evidence>